<name>A0A0F8Y4A6_9ZZZZ</name>
<reference evidence="1" key="1">
    <citation type="journal article" date="2015" name="Nature">
        <title>Complex archaea that bridge the gap between prokaryotes and eukaryotes.</title>
        <authorList>
            <person name="Spang A."/>
            <person name="Saw J.H."/>
            <person name="Jorgensen S.L."/>
            <person name="Zaremba-Niedzwiedzka K."/>
            <person name="Martijn J."/>
            <person name="Lind A.E."/>
            <person name="van Eijk R."/>
            <person name="Schleper C."/>
            <person name="Guy L."/>
            <person name="Ettema T.J."/>
        </authorList>
    </citation>
    <scope>NUCLEOTIDE SEQUENCE</scope>
</reference>
<protein>
    <submittedName>
        <fullName evidence="1">Uncharacterized protein</fullName>
    </submittedName>
</protein>
<organism evidence="1">
    <name type="scientific">marine sediment metagenome</name>
    <dbReference type="NCBI Taxonomy" id="412755"/>
    <lineage>
        <taxon>unclassified sequences</taxon>
        <taxon>metagenomes</taxon>
        <taxon>ecological metagenomes</taxon>
    </lineage>
</organism>
<comment type="caution">
    <text evidence="1">The sequence shown here is derived from an EMBL/GenBank/DDBJ whole genome shotgun (WGS) entry which is preliminary data.</text>
</comment>
<sequence length="161" mass="17077">PKLPGSVTWVYKPLIGATAYALTPTQRTNALGKYANIYTTTAGIDGTEEGRVASGEFIDVIRGTDQLRAWLQEYVFTALAEAEKIPFTNDGIGILVAQMEAVFNRSVSQGILVKNSTVITIPLASSVSTSDKANRIAPNIPFTTLLAGAIHTVPLIGVVSV</sequence>
<dbReference type="EMBL" id="LAZR01059138">
    <property type="protein sequence ID" value="KKK68435.1"/>
    <property type="molecule type" value="Genomic_DNA"/>
</dbReference>
<dbReference type="AlphaFoldDB" id="A0A0F8Y4A6"/>
<dbReference type="Pfam" id="PF11863">
    <property type="entry name" value="DUF3383"/>
    <property type="match status" value="1"/>
</dbReference>
<dbReference type="InterPro" id="IPR021808">
    <property type="entry name" value="DUF3383"/>
</dbReference>
<accession>A0A0F8Y4A6</accession>
<gene>
    <name evidence="1" type="ORF">LCGC14_2944070</name>
</gene>
<proteinExistence type="predicted"/>
<feature type="non-terminal residue" evidence="1">
    <location>
        <position position="1"/>
    </location>
</feature>
<evidence type="ECO:0000313" key="1">
    <source>
        <dbReference type="EMBL" id="KKK68435.1"/>
    </source>
</evidence>